<name>A0ABD3XVZ7_SINWO</name>
<evidence type="ECO:0000313" key="2">
    <source>
        <dbReference type="EMBL" id="KAL3890172.1"/>
    </source>
</evidence>
<evidence type="ECO:0000313" key="3">
    <source>
        <dbReference type="Proteomes" id="UP001634394"/>
    </source>
</evidence>
<proteinExistence type="predicted"/>
<keyword evidence="1" id="KW-0175">Coiled coil</keyword>
<evidence type="ECO:0008006" key="4">
    <source>
        <dbReference type="Google" id="ProtNLM"/>
    </source>
</evidence>
<feature type="non-terminal residue" evidence="2">
    <location>
        <position position="56"/>
    </location>
</feature>
<dbReference type="AlphaFoldDB" id="A0ABD3XVZ7"/>
<protein>
    <recommendedName>
        <fullName evidence="4">Myosin heavy chain</fullName>
    </recommendedName>
</protein>
<keyword evidence="3" id="KW-1185">Reference proteome</keyword>
<sequence>SQKMETRVKDLEGELSTTRKQYDEAKANAITIGAKLNQAEKELQALRNQHTDAVAQ</sequence>
<accession>A0ABD3XVZ7</accession>
<reference evidence="2 3" key="1">
    <citation type="submission" date="2024-11" db="EMBL/GenBank/DDBJ databases">
        <title>Chromosome-level genome assembly of the freshwater bivalve Anodonta woodiana.</title>
        <authorList>
            <person name="Chen X."/>
        </authorList>
    </citation>
    <scope>NUCLEOTIDE SEQUENCE [LARGE SCALE GENOMIC DNA]</scope>
    <source>
        <strain evidence="2">MN2024</strain>
        <tissue evidence="2">Gills</tissue>
    </source>
</reference>
<feature type="non-terminal residue" evidence="2">
    <location>
        <position position="1"/>
    </location>
</feature>
<comment type="caution">
    <text evidence="2">The sequence shown here is derived from an EMBL/GenBank/DDBJ whole genome shotgun (WGS) entry which is preliminary data.</text>
</comment>
<organism evidence="2 3">
    <name type="scientific">Sinanodonta woodiana</name>
    <name type="common">Chinese pond mussel</name>
    <name type="synonym">Anodonta woodiana</name>
    <dbReference type="NCBI Taxonomy" id="1069815"/>
    <lineage>
        <taxon>Eukaryota</taxon>
        <taxon>Metazoa</taxon>
        <taxon>Spiralia</taxon>
        <taxon>Lophotrochozoa</taxon>
        <taxon>Mollusca</taxon>
        <taxon>Bivalvia</taxon>
        <taxon>Autobranchia</taxon>
        <taxon>Heteroconchia</taxon>
        <taxon>Palaeoheterodonta</taxon>
        <taxon>Unionida</taxon>
        <taxon>Unionoidea</taxon>
        <taxon>Unionidae</taxon>
        <taxon>Unioninae</taxon>
        <taxon>Sinanodonta</taxon>
    </lineage>
</organism>
<gene>
    <name evidence="2" type="ORF">ACJMK2_002464</name>
</gene>
<dbReference type="EMBL" id="JBJQND010000001">
    <property type="protein sequence ID" value="KAL3890172.1"/>
    <property type="molecule type" value="Genomic_DNA"/>
</dbReference>
<feature type="coiled-coil region" evidence="1">
    <location>
        <begin position="1"/>
        <end position="56"/>
    </location>
</feature>
<evidence type="ECO:0000256" key="1">
    <source>
        <dbReference type="SAM" id="Coils"/>
    </source>
</evidence>
<dbReference type="Proteomes" id="UP001634394">
    <property type="component" value="Unassembled WGS sequence"/>
</dbReference>